<feature type="binding site" evidence="12">
    <location>
        <begin position="526"/>
        <end position="528"/>
    </location>
    <ligand>
        <name>acetyl-CoA</name>
        <dbReference type="ChEBI" id="CHEBI:57288"/>
    </ligand>
</feature>
<dbReference type="GO" id="GO:0051391">
    <property type="term" value="P:tRNA acetylation"/>
    <property type="evidence" value="ECO:0007669"/>
    <property type="project" value="UniProtKB-UniRule"/>
</dbReference>
<keyword evidence="17" id="KW-1185">Reference proteome</keyword>
<dbReference type="GO" id="GO:0002101">
    <property type="term" value="P:tRNA wobble cytosine modification"/>
    <property type="evidence" value="ECO:0007669"/>
    <property type="project" value="UniProtKB-UniRule"/>
</dbReference>
<organism evidence="16 17">
    <name type="scientific">Metallosphaera tengchongensis</name>
    <dbReference type="NCBI Taxonomy" id="1532350"/>
    <lineage>
        <taxon>Archaea</taxon>
        <taxon>Thermoproteota</taxon>
        <taxon>Thermoprotei</taxon>
        <taxon>Sulfolobales</taxon>
        <taxon>Sulfolobaceae</taxon>
        <taxon>Metallosphaera</taxon>
    </lineage>
</organism>
<keyword evidence="2 12" id="KW-0820">tRNA-binding</keyword>
<dbReference type="GeneID" id="55641562"/>
<comment type="caution">
    <text evidence="12">Lacks conserved residue(s) required for the propagation of feature annotation.</text>
</comment>
<evidence type="ECO:0000256" key="7">
    <source>
        <dbReference type="ARBA" id="ARBA00022884"/>
    </source>
</evidence>
<protein>
    <recommendedName>
        <fullName evidence="12">tRNA(Met) cytidine acetyltransferase TmcA</fullName>
        <ecNumber evidence="12">2.3.1.193</ecNumber>
    </recommendedName>
</protein>
<dbReference type="PANTHER" id="PTHR10925">
    <property type="entry name" value="N-ACETYLTRANSFERASE 10"/>
    <property type="match status" value="1"/>
</dbReference>
<evidence type="ECO:0000256" key="3">
    <source>
        <dbReference type="ARBA" id="ARBA00022679"/>
    </source>
</evidence>
<feature type="domain" description="N-acetyltransferase" evidence="15">
    <location>
        <begin position="547"/>
        <end position="600"/>
    </location>
</feature>
<reference evidence="16 17" key="1">
    <citation type="submission" date="2020-02" db="EMBL/GenBank/DDBJ databases">
        <title>Comparative genome analysis reveals the metabolism and evolution of the thermophilic archaeal genus Metallosphaera.</title>
        <authorList>
            <person name="Jiang C."/>
        </authorList>
    </citation>
    <scope>NUCLEOTIDE SEQUENCE [LARGE SCALE GENOMIC DNA]</scope>
    <source>
        <strain evidence="16 17">Ric-A</strain>
    </source>
</reference>
<comment type="catalytic activity">
    <reaction evidence="9">
        <text>a cytidine in tRNA + acetyl-CoA + ATP + H2O = an N(4)-acetylcytidine in tRNA + ADP + phosphate + CoA + H(+)</text>
        <dbReference type="Rhea" id="RHEA:53876"/>
        <dbReference type="Rhea" id="RHEA-COMP:13670"/>
        <dbReference type="Rhea" id="RHEA-COMP:13671"/>
        <dbReference type="ChEBI" id="CHEBI:15377"/>
        <dbReference type="ChEBI" id="CHEBI:15378"/>
        <dbReference type="ChEBI" id="CHEBI:30616"/>
        <dbReference type="ChEBI" id="CHEBI:43474"/>
        <dbReference type="ChEBI" id="CHEBI:57287"/>
        <dbReference type="ChEBI" id="CHEBI:57288"/>
        <dbReference type="ChEBI" id="CHEBI:74900"/>
        <dbReference type="ChEBI" id="CHEBI:82748"/>
        <dbReference type="ChEBI" id="CHEBI:456216"/>
    </reaction>
</comment>
<dbReference type="SUPFAM" id="SSF52540">
    <property type="entry name" value="P-loop containing nucleoside triphosphate hydrolases"/>
    <property type="match status" value="1"/>
</dbReference>
<evidence type="ECO:0000256" key="2">
    <source>
        <dbReference type="ARBA" id="ARBA00022555"/>
    </source>
</evidence>
<evidence type="ECO:0000256" key="1">
    <source>
        <dbReference type="ARBA" id="ARBA00022490"/>
    </source>
</evidence>
<dbReference type="PANTHER" id="PTHR10925:SF5">
    <property type="entry name" value="RNA CYTIDINE ACETYLTRANSFERASE"/>
    <property type="match status" value="1"/>
</dbReference>
<dbReference type="GO" id="GO:1904812">
    <property type="term" value="P:rRNA acetylation involved in maturation of SSU-rRNA"/>
    <property type="evidence" value="ECO:0007669"/>
    <property type="project" value="TreeGrafter"/>
</dbReference>
<dbReference type="GO" id="GO:0000049">
    <property type="term" value="F:tRNA binding"/>
    <property type="evidence" value="ECO:0007669"/>
    <property type="project" value="UniProtKB-UniRule"/>
</dbReference>
<dbReference type="InterPro" id="IPR032672">
    <property type="entry name" value="TmcA/NAT10/Kre33"/>
</dbReference>
<dbReference type="SUPFAM" id="SSF55729">
    <property type="entry name" value="Acyl-CoA N-acyltransferases (Nat)"/>
    <property type="match status" value="1"/>
</dbReference>
<comment type="similarity">
    <text evidence="12">Belongs to the TmcA family.</text>
</comment>
<comment type="catalytic activity">
    <reaction evidence="11">
        <text>a cytidine in mRNA + acetyl-CoA + ATP + H2O = an N(4)-acetylcytidine in mRNA + ADP + phosphate + CoA + H(+)</text>
        <dbReference type="Rhea" id="RHEA:58480"/>
        <dbReference type="Rhea" id="RHEA-COMP:15145"/>
        <dbReference type="Rhea" id="RHEA-COMP:15146"/>
        <dbReference type="ChEBI" id="CHEBI:15377"/>
        <dbReference type="ChEBI" id="CHEBI:15378"/>
        <dbReference type="ChEBI" id="CHEBI:30616"/>
        <dbReference type="ChEBI" id="CHEBI:43474"/>
        <dbReference type="ChEBI" id="CHEBI:57287"/>
        <dbReference type="ChEBI" id="CHEBI:57288"/>
        <dbReference type="ChEBI" id="CHEBI:74900"/>
        <dbReference type="ChEBI" id="CHEBI:82748"/>
        <dbReference type="ChEBI" id="CHEBI:456216"/>
    </reaction>
</comment>
<dbReference type="AlphaFoldDB" id="A0A6N0NY71"/>
<evidence type="ECO:0000313" key="16">
    <source>
        <dbReference type="EMBL" id="QKR00050.1"/>
    </source>
</evidence>
<dbReference type="InterPro" id="IPR013562">
    <property type="entry name" value="TmcA/NAT10_N"/>
</dbReference>
<evidence type="ECO:0000259" key="14">
    <source>
        <dbReference type="Pfam" id="PF08351"/>
    </source>
</evidence>
<proteinExistence type="inferred from homology"/>
<comment type="catalytic activity">
    <reaction evidence="12">
        <text>cytidine(34) in elongator tRNA(Met) + acetyl-CoA + ATP + H2O = N(4)-acetylcytidine(34) in elongator tRNA(Met) + ADP + phosphate + CoA + H(+)</text>
        <dbReference type="Rhea" id="RHEA:43788"/>
        <dbReference type="Rhea" id="RHEA-COMP:10693"/>
        <dbReference type="Rhea" id="RHEA-COMP:10694"/>
        <dbReference type="ChEBI" id="CHEBI:15377"/>
        <dbReference type="ChEBI" id="CHEBI:15378"/>
        <dbReference type="ChEBI" id="CHEBI:30616"/>
        <dbReference type="ChEBI" id="CHEBI:43474"/>
        <dbReference type="ChEBI" id="CHEBI:57287"/>
        <dbReference type="ChEBI" id="CHEBI:57288"/>
        <dbReference type="ChEBI" id="CHEBI:74900"/>
        <dbReference type="ChEBI" id="CHEBI:82748"/>
        <dbReference type="ChEBI" id="CHEBI:456216"/>
        <dbReference type="EC" id="2.3.1.193"/>
    </reaction>
</comment>
<dbReference type="HAMAP" id="MF_01886">
    <property type="entry name" value="tRNA_acetyltr_TmcA"/>
    <property type="match status" value="1"/>
</dbReference>
<feature type="domain" description="N-acetyltransferase" evidence="15">
    <location>
        <begin position="437"/>
        <end position="545"/>
    </location>
</feature>
<dbReference type="InterPro" id="IPR007807">
    <property type="entry name" value="TcmA/NAT10_helicase"/>
</dbReference>
<dbReference type="InterPro" id="IPR024914">
    <property type="entry name" value="tRNA_acetyltr_TmcA"/>
</dbReference>
<evidence type="ECO:0000256" key="9">
    <source>
        <dbReference type="ARBA" id="ARBA00049883"/>
    </source>
</evidence>
<dbReference type="KEGG" id="mten:GWK48_06390"/>
<dbReference type="InterPro" id="IPR016181">
    <property type="entry name" value="Acyl_CoA_acyltransferase"/>
</dbReference>
<gene>
    <name evidence="12" type="primary">tmcA</name>
    <name evidence="16" type="ORF">GWK48_06390</name>
</gene>
<evidence type="ECO:0000256" key="12">
    <source>
        <dbReference type="HAMAP-Rule" id="MF_01886"/>
    </source>
</evidence>
<dbReference type="EC" id="2.3.1.193" evidence="12"/>
<dbReference type="Gene3D" id="3.40.50.300">
    <property type="entry name" value="P-loop containing nucleotide triphosphate hydrolases"/>
    <property type="match status" value="1"/>
</dbReference>
<dbReference type="InterPro" id="IPR027417">
    <property type="entry name" value="P-loop_NTPase"/>
</dbReference>
<dbReference type="Proteomes" id="UP000509301">
    <property type="component" value="Chromosome"/>
</dbReference>
<keyword evidence="6 12" id="KW-0067">ATP-binding</keyword>
<evidence type="ECO:0000256" key="8">
    <source>
        <dbReference type="ARBA" id="ARBA00023315"/>
    </source>
</evidence>
<keyword evidence="8 12" id="KW-0012">Acyltransferase</keyword>
<dbReference type="InterPro" id="IPR000182">
    <property type="entry name" value="GNAT_dom"/>
</dbReference>
<dbReference type="EMBL" id="CP049074">
    <property type="protein sequence ID" value="QKR00050.1"/>
    <property type="molecule type" value="Genomic_DNA"/>
</dbReference>
<feature type="binding site" evidence="12">
    <location>
        <position position="207"/>
    </location>
    <ligand>
        <name>ATP</name>
        <dbReference type="ChEBI" id="CHEBI:30616"/>
    </ligand>
</feature>
<dbReference type="GO" id="GO:0005524">
    <property type="term" value="F:ATP binding"/>
    <property type="evidence" value="ECO:0007669"/>
    <property type="project" value="UniProtKB-UniRule"/>
</dbReference>
<dbReference type="Pfam" id="PF13718">
    <property type="entry name" value="GNAT_acetyltr_2"/>
    <property type="match status" value="2"/>
</dbReference>
<dbReference type="Gene3D" id="3.40.50.11040">
    <property type="match status" value="1"/>
</dbReference>
<comment type="catalytic activity">
    <reaction evidence="10">
        <text>a cytidine in RNA + acetyl-CoA + ATP + H2O = an N(4)-acetylcytidine in RNA + ADP + phosphate + CoA + H(+)</text>
        <dbReference type="Rhea" id="RHEA:82211"/>
        <dbReference type="Rhea" id="RHEA-COMP:15704"/>
        <dbReference type="Rhea" id="RHEA-COMP:19834"/>
        <dbReference type="ChEBI" id="CHEBI:15377"/>
        <dbReference type="ChEBI" id="CHEBI:15378"/>
        <dbReference type="ChEBI" id="CHEBI:30616"/>
        <dbReference type="ChEBI" id="CHEBI:43474"/>
        <dbReference type="ChEBI" id="CHEBI:57287"/>
        <dbReference type="ChEBI" id="CHEBI:57288"/>
        <dbReference type="ChEBI" id="CHEBI:74900"/>
        <dbReference type="ChEBI" id="CHEBI:82748"/>
        <dbReference type="ChEBI" id="CHEBI:456216"/>
    </reaction>
</comment>
<dbReference type="Gene3D" id="3.40.630.30">
    <property type="match status" value="1"/>
</dbReference>
<name>A0A6N0NY71_9CREN</name>
<evidence type="ECO:0000256" key="10">
    <source>
        <dbReference type="ARBA" id="ARBA00049889"/>
    </source>
</evidence>
<evidence type="ECO:0000256" key="4">
    <source>
        <dbReference type="ARBA" id="ARBA00022694"/>
    </source>
</evidence>
<evidence type="ECO:0000256" key="5">
    <source>
        <dbReference type="ARBA" id="ARBA00022741"/>
    </source>
</evidence>
<dbReference type="Pfam" id="PF08351">
    <property type="entry name" value="TmcA_N"/>
    <property type="match status" value="1"/>
</dbReference>
<accession>A0A6N0NY71</accession>
<evidence type="ECO:0000259" key="13">
    <source>
        <dbReference type="Pfam" id="PF05127"/>
    </source>
</evidence>
<keyword evidence="7 12" id="KW-0694">RNA-binding</keyword>
<feature type="domain" description="TcmA/NAT10 helicase" evidence="13">
    <location>
        <begin position="226"/>
        <end position="402"/>
    </location>
</feature>
<dbReference type="GO" id="GO:1990883">
    <property type="term" value="F:18S rRNA cytidine N-acetyltransferase activity"/>
    <property type="evidence" value="ECO:0007669"/>
    <property type="project" value="TreeGrafter"/>
</dbReference>
<dbReference type="GO" id="GO:0051392">
    <property type="term" value="F:tRNA cytidine N4-acetyltransferase activity"/>
    <property type="evidence" value="ECO:0007669"/>
    <property type="project" value="UniProtKB-UniRule"/>
</dbReference>
<evidence type="ECO:0000256" key="11">
    <source>
        <dbReference type="ARBA" id="ARBA00049914"/>
    </source>
</evidence>
<keyword evidence="3 12" id="KW-0808">Transferase</keyword>
<feature type="binding site" evidence="12">
    <location>
        <position position="573"/>
    </location>
    <ligand>
        <name>acetyl-CoA</name>
        <dbReference type="ChEBI" id="CHEBI:57288"/>
    </ligand>
</feature>
<evidence type="ECO:0000259" key="15">
    <source>
        <dbReference type="Pfam" id="PF13718"/>
    </source>
</evidence>
<dbReference type="RefSeq" id="WP_174630656.1">
    <property type="nucleotide sequence ID" value="NZ_CP049074.1"/>
</dbReference>
<keyword evidence="4 12" id="KW-0819">tRNA processing</keyword>
<evidence type="ECO:0000256" key="6">
    <source>
        <dbReference type="ARBA" id="ARBA00022840"/>
    </source>
</evidence>
<keyword evidence="5 12" id="KW-0547">Nucleotide-binding</keyword>
<dbReference type="GO" id="GO:0005737">
    <property type="term" value="C:cytoplasm"/>
    <property type="evidence" value="ECO:0007669"/>
    <property type="project" value="UniProtKB-SubCell"/>
</dbReference>
<dbReference type="OrthoDB" id="312894at2157"/>
<feature type="binding site" evidence="12">
    <location>
        <position position="385"/>
    </location>
    <ligand>
        <name>ATP</name>
        <dbReference type="ChEBI" id="CHEBI:30616"/>
    </ligand>
</feature>
<feature type="domain" description="TmcA/NAT10 N-terminal" evidence="14">
    <location>
        <begin position="1"/>
        <end position="167"/>
    </location>
</feature>
<comment type="subcellular location">
    <subcellularLocation>
        <location evidence="12">Cytoplasm</location>
    </subcellularLocation>
</comment>
<dbReference type="Pfam" id="PF05127">
    <property type="entry name" value="NAT10_TcmA_helicase"/>
    <property type="match status" value="1"/>
</dbReference>
<keyword evidence="1 12" id="KW-0963">Cytoplasm</keyword>
<comment type="function">
    <text evidence="12">Catalyzes the formation of N(4)-acetylcytidine (ac(4)C) at the wobble position of tRNA(Met), by using acetyl-CoA as an acetyl donor and ATP (or GTP).</text>
</comment>
<sequence length="765" mass="87076">MQRNEFLDVLRLSLIDSKKRFYRNLVFIEKEDFMDDLQSVIKVYNELGGDRRAYAFHPWVTGSKERFNQLRPLLGNADDIDYSSSEYYLGKTYDLVVLDLVDNFQPNYVGRLADLVSGGGLVVMYTDDLIRNKIFRNSIARKGVVNDYYERRFRRKLREHEGIFLIDSTGYSPREFKGEVKSTREKKPLKSMYFPKELHDLCATDEQDRVLEEFRVLERGGKRIVVITAPRGRGKSSVTGLGIAALVADAGEDRVRIVITAPSLASASQILEFAKKGLDTLGIDNTAVFSDVGLIRSIRGDNFSIVYVSPETAVGDDGDLLIVDEAAAIGINLLAQYVNRWRKVVFVSTVYGYEGSGKAFLKYLRAVLESKKAWARWLTMSKPLRYSEGDPVERWLYDALLLSPEPVRPKNLDTVEYLTLDKEVLFQDDKQLSQAYGILVTAHYRNNPDDLMIMGDGPHHILKALRAEDGFITVSQISEEGDLSQSMIDLALKGGTFDGDLIPDRLLKHTRIKEVGELKGWRIVRIATMPEIQDKGFGSQLLRIIVEDSMQSNVDWVGSSFMGDPKVLRFWLRNGFIPVHVSPKRNEKFGDFPVVVIRPISEPARKVIGVASSIFKDKLLNTIHDVYFNMTPEIAMLLLDGGRAHREVKLNRIYLAKIVAYLQGISPYESSADGIHMLVLKYFWDFRRDWRLDDDMEKVLIAKVLQGMPWSYLNNVIGTGRTRANELLREAIGTLAKKYYNLDEESKIDISLGSLDDEFEINEFM</sequence>
<evidence type="ECO:0000313" key="17">
    <source>
        <dbReference type="Proteomes" id="UP000509301"/>
    </source>
</evidence>